<dbReference type="Proteomes" id="UP001165190">
    <property type="component" value="Unassembled WGS sequence"/>
</dbReference>
<sequence length="143" mass="15546">MDDYLDPCFSSSWSDENSSPLSMIGSNHSIEWLAAHDDNNNNNNNNNNPPLVHVHAGSMSGECGLQMDGENCSFGFGNLGLQFDAAVHSKDLSVVGDMTPSLSFNERGHVICNGGESAEFRRSFTDSGTLSAIPQLWHLQQNK</sequence>
<name>A0A9W7I715_HIBTR</name>
<evidence type="ECO:0000313" key="2">
    <source>
        <dbReference type="Proteomes" id="UP001165190"/>
    </source>
</evidence>
<proteinExistence type="predicted"/>
<dbReference type="OrthoDB" id="759159at2759"/>
<reference evidence="1" key="1">
    <citation type="submission" date="2023-05" db="EMBL/GenBank/DDBJ databases">
        <title>Genome and transcriptome analyses reveal genes involved in the formation of fine ridges on petal epidermal cells in Hibiscus trionum.</title>
        <authorList>
            <person name="Koshimizu S."/>
            <person name="Masuda S."/>
            <person name="Ishii T."/>
            <person name="Shirasu K."/>
            <person name="Hoshino A."/>
            <person name="Arita M."/>
        </authorList>
    </citation>
    <scope>NUCLEOTIDE SEQUENCE</scope>
    <source>
        <strain evidence="1">Hamamatsu line</strain>
    </source>
</reference>
<gene>
    <name evidence="1" type="ORF">HRI_002673900</name>
</gene>
<protein>
    <submittedName>
        <fullName evidence="1">Uncharacterized protein</fullName>
    </submittedName>
</protein>
<keyword evidence="2" id="KW-1185">Reference proteome</keyword>
<accession>A0A9W7I715</accession>
<evidence type="ECO:0000313" key="1">
    <source>
        <dbReference type="EMBL" id="GMI90046.1"/>
    </source>
</evidence>
<organism evidence="1 2">
    <name type="scientific">Hibiscus trionum</name>
    <name type="common">Flower of an hour</name>
    <dbReference type="NCBI Taxonomy" id="183268"/>
    <lineage>
        <taxon>Eukaryota</taxon>
        <taxon>Viridiplantae</taxon>
        <taxon>Streptophyta</taxon>
        <taxon>Embryophyta</taxon>
        <taxon>Tracheophyta</taxon>
        <taxon>Spermatophyta</taxon>
        <taxon>Magnoliopsida</taxon>
        <taxon>eudicotyledons</taxon>
        <taxon>Gunneridae</taxon>
        <taxon>Pentapetalae</taxon>
        <taxon>rosids</taxon>
        <taxon>malvids</taxon>
        <taxon>Malvales</taxon>
        <taxon>Malvaceae</taxon>
        <taxon>Malvoideae</taxon>
        <taxon>Hibiscus</taxon>
    </lineage>
</organism>
<comment type="caution">
    <text evidence="1">The sequence shown here is derived from an EMBL/GenBank/DDBJ whole genome shotgun (WGS) entry which is preliminary data.</text>
</comment>
<dbReference type="EMBL" id="BSYR01000024">
    <property type="protein sequence ID" value="GMI90046.1"/>
    <property type="molecule type" value="Genomic_DNA"/>
</dbReference>
<dbReference type="AlphaFoldDB" id="A0A9W7I715"/>